<dbReference type="Pfam" id="PF00534">
    <property type="entry name" value="Glycos_transf_1"/>
    <property type="match status" value="1"/>
</dbReference>
<keyword evidence="1 3" id="KW-0808">Transferase</keyword>
<dbReference type="CDD" id="cd03801">
    <property type="entry name" value="GT4_PimA-like"/>
    <property type="match status" value="1"/>
</dbReference>
<dbReference type="RefSeq" id="WP_317832958.1">
    <property type="nucleotide sequence ID" value="NZ_CP136920.1"/>
</dbReference>
<dbReference type="GO" id="GO:0009103">
    <property type="term" value="P:lipopolysaccharide biosynthetic process"/>
    <property type="evidence" value="ECO:0007669"/>
    <property type="project" value="TreeGrafter"/>
</dbReference>
<keyword evidence="4" id="KW-1185">Reference proteome</keyword>
<protein>
    <submittedName>
        <fullName evidence="3">Glycosyltransferase family 4 protein</fullName>
        <ecNumber evidence="3">2.4.-.-</ecNumber>
    </submittedName>
</protein>
<dbReference type="SUPFAM" id="SSF53756">
    <property type="entry name" value="UDP-Glycosyltransferase/glycogen phosphorylase"/>
    <property type="match status" value="1"/>
</dbReference>
<dbReference type="KEGG" id="puo:RZN69_19260"/>
<reference evidence="3 4" key="1">
    <citation type="submission" date="2023-10" db="EMBL/GenBank/DDBJ databases">
        <title>Rubellicoccus peritrichatus gen. nov., sp. nov., isolated from an algae of coral reef tank.</title>
        <authorList>
            <person name="Luo J."/>
        </authorList>
    </citation>
    <scope>NUCLEOTIDE SEQUENCE [LARGE SCALE GENOMIC DNA]</scope>
    <source>
        <strain evidence="3 4">CR14</strain>
    </source>
</reference>
<accession>A0AAQ3L8U8</accession>
<name>A0AAQ3L8U8_9BACT</name>
<dbReference type="AlphaFoldDB" id="A0AAQ3L8U8"/>
<proteinExistence type="predicted"/>
<evidence type="ECO:0000256" key="1">
    <source>
        <dbReference type="ARBA" id="ARBA00022679"/>
    </source>
</evidence>
<gene>
    <name evidence="3" type="ORF">RZN69_19260</name>
</gene>
<sequence length="420" mass="48845">MPKNIGFLSTRFAGTDGVSLESAKWAEVLWDGDRHVSFWYSGRSDREPGISHVVPEAYFGHPENEWINKQIWGCIRRDPLVSARVRDMVDYLKSTIYDFVRWHEIDLLVPQNALTIPMHVPLGIALTEFLAETGMPAIAHHHDFFWERTRFSVGCVHDYLDMAFPPSLPNIRNVVINRQAEEQLALRKGHSALLIPNVFDFDKPAPQPDEYSKDIREQIGLTEDDIFILQPTRIVPRKGIEHAIKIVGMLKDPRYKLVISHESGDEGSDYKHMLEEMAREEGVDMRIIADRIGEVRQYDDQGRKIYTLWDLYPHCDLVTYPSTYEGFGNALLETIYFRKPLVLNRYSIFVQDIEPKGFRLALMDGIVTNRVVNEVRRILDDNKYRREMVEHNYRVARRFYSYTVLRRSLRTLMTSLTGLG</sequence>
<dbReference type="InterPro" id="IPR001296">
    <property type="entry name" value="Glyco_trans_1"/>
</dbReference>
<dbReference type="Proteomes" id="UP001304300">
    <property type="component" value="Chromosome"/>
</dbReference>
<dbReference type="PANTHER" id="PTHR46401:SF2">
    <property type="entry name" value="GLYCOSYLTRANSFERASE WBBK-RELATED"/>
    <property type="match status" value="1"/>
</dbReference>
<dbReference type="Gene3D" id="3.40.50.2000">
    <property type="entry name" value="Glycogen Phosphorylase B"/>
    <property type="match status" value="1"/>
</dbReference>
<evidence type="ECO:0000313" key="3">
    <source>
        <dbReference type="EMBL" id="WOO40767.1"/>
    </source>
</evidence>
<dbReference type="PANTHER" id="PTHR46401">
    <property type="entry name" value="GLYCOSYLTRANSFERASE WBBK-RELATED"/>
    <property type="match status" value="1"/>
</dbReference>
<dbReference type="GO" id="GO:0016757">
    <property type="term" value="F:glycosyltransferase activity"/>
    <property type="evidence" value="ECO:0007669"/>
    <property type="project" value="UniProtKB-KW"/>
</dbReference>
<evidence type="ECO:0000259" key="2">
    <source>
        <dbReference type="Pfam" id="PF00534"/>
    </source>
</evidence>
<dbReference type="EC" id="2.4.-.-" evidence="3"/>
<keyword evidence="3" id="KW-0328">Glycosyltransferase</keyword>
<feature type="domain" description="Glycosyl transferase family 1" evidence="2">
    <location>
        <begin position="213"/>
        <end position="393"/>
    </location>
</feature>
<dbReference type="EMBL" id="CP136920">
    <property type="protein sequence ID" value="WOO40767.1"/>
    <property type="molecule type" value="Genomic_DNA"/>
</dbReference>
<organism evidence="3 4">
    <name type="scientific">Rubellicoccus peritrichatus</name>
    <dbReference type="NCBI Taxonomy" id="3080537"/>
    <lineage>
        <taxon>Bacteria</taxon>
        <taxon>Pseudomonadati</taxon>
        <taxon>Verrucomicrobiota</taxon>
        <taxon>Opitutia</taxon>
        <taxon>Puniceicoccales</taxon>
        <taxon>Cerasicoccaceae</taxon>
        <taxon>Rubellicoccus</taxon>
    </lineage>
</organism>
<evidence type="ECO:0000313" key="4">
    <source>
        <dbReference type="Proteomes" id="UP001304300"/>
    </source>
</evidence>